<dbReference type="CDD" id="cd05227">
    <property type="entry name" value="AR_SDR_e"/>
    <property type="match status" value="1"/>
</dbReference>
<evidence type="ECO:0000259" key="3">
    <source>
        <dbReference type="Pfam" id="PF01370"/>
    </source>
</evidence>
<keyword evidence="5" id="KW-1185">Reference proteome</keyword>
<dbReference type="Gene3D" id="3.40.50.720">
    <property type="entry name" value="NAD(P)-binding Rossmann-like Domain"/>
    <property type="match status" value="1"/>
</dbReference>
<dbReference type="EMBL" id="CAJNOC010000479">
    <property type="protein sequence ID" value="CAF0766448.1"/>
    <property type="molecule type" value="Genomic_DNA"/>
</dbReference>
<evidence type="ECO:0000256" key="1">
    <source>
        <dbReference type="ARBA" id="ARBA00023002"/>
    </source>
</evidence>
<dbReference type="PANTHER" id="PTHR10366">
    <property type="entry name" value="NAD DEPENDENT EPIMERASE/DEHYDRATASE"/>
    <property type="match status" value="1"/>
</dbReference>
<organism evidence="4 5">
    <name type="scientific">Brachionus calyciflorus</name>
    <dbReference type="NCBI Taxonomy" id="104777"/>
    <lineage>
        <taxon>Eukaryota</taxon>
        <taxon>Metazoa</taxon>
        <taxon>Spiralia</taxon>
        <taxon>Gnathifera</taxon>
        <taxon>Rotifera</taxon>
        <taxon>Eurotatoria</taxon>
        <taxon>Monogononta</taxon>
        <taxon>Pseudotrocha</taxon>
        <taxon>Ploima</taxon>
        <taxon>Brachionidae</taxon>
        <taxon>Brachionus</taxon>
    </lineage>
</organism>
<dbReference type="FunFam" id="3.40.50.720:FF:000336">
    <property type="entry name" value="Aldehyde reductase"/>
    <property type="match status" value="1"/>
</dbReference>
<proteinExistence type="inferred from homology"/>
<keyword evidence="1" id="KW-0560">Oxidoreductase</keyword>
<dbReference type="AlphaFoldDB" id="A0A813QE07"/>
<evidence type="ECO:0000313" key="4">
    <source>
        <dbReference type="EMBL" id="CAF0766448.1"/>
    </source>
</evidence>
<dbReference type="Pfam" id="PF01370">
    <property type="entry name" value="Epimerase"/>
    <property type="match status" value="1"/>
</dbReference>
<gene>
    <name evidence="4" type="ORF">OXX778_LOCUS4717</name>
</gene>
<evidence type="ECO:0000313" key="5">
    <source>
        <dbReference type="Proteomes" id="UP000663879"/>
    </source>
</evidence>
<dbReference type="PANTHER" id="PTHR10366:SF564">
    <property type="entry name" value="STEROL-4-ALPHA-CARBOXYLATE 3-DEHYDROGENASE, DECARBOXYLATING"/>
    <property type="match status" value="1"/>
</dbReference>
<reference evidence="4" key="1">
    <citation type="submission" date="2021-02" db="EMBL/GenBank/DDBJ databases">
        <authorList>
            <person name="Nowell W R."/>
        </authorList>
    </citation>
    <scope>NUCLEOTIDE SEQUENCE</scope>
    <source>
        <strain evidence="4">Ploen Becks lab</strain>
    </source>
</reference>
<name>A0A813QE07_9BILA</name>
<accession>A0A813QE07</accession>
<protein>
    <recommendedName>
        <fullName evidence="3">NAD-dependent epimerase/dehydratase domain-containing protein</fullName>
    </recommendedName>
</protein>
<dbReference type="GO" id="GO:0016616">
    <property type="term" value="F:oxidoreductase activity, acting on the CH-OH group of donors, NAD or NADP as acceptor"/>
    <property type="evidence" value="ECO:0007669"/>
    <property type="project" value="TreeGrafter"/>
</dbReference>
<dbReference type="Proteomes" id="UP000663879">
    <property type="component" value="Unassembled WGS sequence"/>
</dbReference>
<dbReference type="SUPFAM" id="SSF51735">
    <property type="entry name" value="NAD(P)-binding Rossmann-fold domains"/>
    <property type="match status" value="1"/>
</dbReference>
<comment type="caution">
    <text evidence="4">The sequence shown here is derived from an EMBL/GenBank/DDBJ whole genome shotgun (WGS) entry which is preliminary data.</text>
</comment>
<dbReference type="InterPro" id="IPR036291">
    <property type="entry name" value="NAD(P)-bd_dom_sf"/>
</dbReference>
<comment type="similarity">
    <text evidence="2">Belongs to the NAD(P)-dependent epimerase/dehydratase family. Dihydroflavonol-4-reductase subfamily.</text>
</comment>
<evidence type="ECO:0000256" key="2">
    <source>
        <dbReference type="ARBA" id="ARBA00023445"/>
    </source>
</evidence>
<dbReference type="InterPro" id="IPR001509">
    <property type="entry name" value="Epimerase_deHydtase"/>
</dbReference>
<sequence length="330" mass="36465">MSELVLVTGAGGYLAMHVVNVFLQNGHRVRGTVRNLNDIKKIEALRSLASEDRLELVEADLLNKNSWPAVMKDVTLVCHVASPFPSAPVQDENILIRPALDGTLNVLNAAYESKTVKRVVLTSSTIAIVGYTPENRVYTESDWPNPDTQFAYGKSKILAEKAAWDFVEDKKKLNQKVFELSVINPSFILGPTLHGQETVLGTSESRVLNLLDGSVEKIPKFNVCLCDVRDVALAHYKAAFLQEAVGQRHAIMTIPERVSMKEIADILNEEFGHKGFKIPKEEDTNGMLSKGSVDNSRMLNVLGINPIPIKQTLSDMVNSFIQNGLLKKAE</sequence>
<feature type="domain" description="NAD-dependent epimerase/dehydratase" evidence="3">
    <location>
        <begin position="5"/>
        <end position="239"/>
    </location>
</feature>
<dbReference type="InterPro" id="IPR050425">
    <property type="entry name" value="NAD(P)_dehydrat-like"/>
</dbReference>
<dbReference type="OrthoDB" id="2735536at2759"/>